<evidence type="ECO:0000256" key="1">
    <source>
        <dbReference type="ARBA" id="ARBA00009477"/>
    </source>
</evidence>
<comment type="similarity">
    <text evidence="1">Belongs to the membrane fusion protein (MFP) (TC 8.A.1) family.</text>
</comment>
<feature type="domain" description="Multidrug resistance protein MdtA-like alpha-helical hairpin" evidence="5">
    <location>
        <begin position="122"/>
        <end position="186"/>
    </location>
</feature>
<keyword evidence="2 3" id="KW-0175">Coiled coil</keyword>
<feature type="domain" description="Multidrug resistance protein MdtA-like C-terminal permuted SH3" evidence="7">
    <location>
        <begin position="319"/>
        <end position="370"/>
    </location>
</feature>
<accession>A0ABT8QQ18</accession>
<sequence length="388" mass="41718">MSKKRIILLVIIVVIFIGGVALFNRYGAQSIFAAKDNESVEPGTSNKVSVEAISPKVATESEGLYYKATLEADQEGIVSSKNSGKVISILFDDGKQVTQGEVLIILDDQDIVNQIKSAESQLEVSKASLQKTEASLENTQRSYDRIKTLAGQGVVAQAELENAETSLKMIKADVASSQAAIQATQTTIDNLKTTLADMIIRAPITGVMDGKNVSIGQFLSPGNVLGKVKDISLIDAVIEIDQALIQTIKIGQKAKVKLNEDDSDPYEGVVKSITPSADPSSRSFKVKVQLNNETLSLRPGVFAKVRLMDEDDGKVQNFVIPVALITGNEGNYFVYINDNGIVKKRAVTVGNLVNNQAEIKSGLQGNESIISTNLNMLQEGDEITVGSE</sequence>
<protein>
    <submittedName>
        <fullName evidence="8">Efflux RND transporter periplasmic adaptor subunit</fullName>
    </submittedName>
</protein>
<evidence type="ECO:0000259" key="7">
    <source>
        <dbReference type="Pfam" id="PF25967"/>
    </source>
</evidence>
<name>A0ABT8QQ18_9FIRM</name>
<dbReference type="InterPro" id="IPR058627">
    <property type="entry name" value="MdtA-like_C"/>
</dbReference>
<proteinExistence type="inferred from homology"/>
<evidence type="ECO:0000256" key="3">
    <source>
        <dbReference type="SAM" id="Coils"/>
    </source>
</evidence>
<dbReference type="SUPFAM" id="SSF111369">
    <property type="entry name" value="HlyD-like secretion proteins"/>
    <property type="match status" value="1"/>
</dbReference>
<keyword evidence="4" id="KW-0812">Transmembrane</keyword>
<dbReference type="EMBL" id="JAMJEV010000005">
    <property type="protein sequence ID" value="MDO0822589.1"/>
    <property type="molecule type" value="Genomic_DNA"/>
</dbReference>
<dbReference type="Pfam" id="PF25954">
    <property type="entry name" value="Beta-barrel_RND_2"/>
    <property type="match status" value="1"/>
</dbReference>
<gene>
    <name evidence="8" type="ORF">M8H41_06945</name>
</gene>
<keyword evidence="4" id="KW-1133">Transmembrane helix</keyword>
<organism evidence="8 9">
    <name type="scientific">Desulfosporosinus nitroreducens</name>
    <dbReference type="NCBI Taxonomy" id="2018668"/>
    <lineage>
        <taxon>Bacteria</taxon>
        <taxon>Bacillati</taxon>
        <taxon>Bacillota</taxon>
        <taxon>Clostridia</taxon>
        <taxon>Eubacteriales</taxon>
        <taxon>Desulfitobacteriaceae</taxon>
        <taxon>Desulfosporosinus</taxon>
    </lineage>
</organism>
<evidence type="ECO:0000259" key="5">
    <source>
        <dbReference type="Pfam" id="PF25876"/>
    </source>
</evidence>
<dbReference type="Gene3D" id="2.40.30.170">
    <property type="match status" value="1"/>
</dbReference>
<dbReference type="Pfam" id="PF25876">
    <property type="entry name" value="HH_MFP_RND"/>
    <property type="match status" value="1"/>
</dbReference>
<feature type="coiled-coil region" evidence="3">
    <location>
        <begin position="115"/>
        <end position="149"/>
    </location>
</feature>
<reference evidence="8" key="1">
    <citation type="submission" date="2022-05" db="EMBL/GenBank/DDBJ databases">
        <title>Expanded diversity of anoxic marine methylotrophy in a Black Sea sulfate reducing microorganism.</title>
        <authorList>
            <person name="Fischer P.Q."/>
            <person name="Stams A.J.M."/>
            <person name="Villanueva L."/>
            <person name="Sousa D.Z."/>
        </authorList>
    </citation>
    <scope>NUCLEOTIDE SEQUENCE</scope>
    <source>
        <strain evidence="8">P130</strain>
    </source>
</reference>
<feature type="transmembrane region" description="Helical" evidence="4">
    <location>
        <begin position="7"/>
        <end position="27"/>
    </location>
</feature>
<evidence type="ECO:0000256" key="4">
    <source>
        <dbReference type="SAM" id="Phobius"/>
    </source>
</evidence>
<dbReference type="RefSeq" id="WP_301999097.1">
    <property type="nucleotide sequence ID" value="NZ_JAMJEV010000005.1"/>
</dbReference>
<dbReference type="PANTHER" id="PTHR30469:SF15">
    <property type="entry name" value="HLYD FAMILY OF SECRETION PROTEINS"/>
    <property type="match status" value="1"/>
</dbReference>
<dbReference type="Proteomes" id="UP001176021">
    <property type="component" value="Unassembled WGS sequence"/>
</dbReference>
<dbReference type="InterPro" id="IPR058792">
    <property type="entry name" value="Beta-barrel_RND_2"/>
</dbReference>
<dbReference type="Gene3D" id="2.40.50.100">
    <property type="match status" value="1"/>
</dbReference>
<dbReference type="Gene3D" id="2.40.420.20">
    <property type="match status" value="1"/>
</dbReference>
<dbReference type="InterPro" id="IPR058624">
    <property type="entry name" value="MdtA-like_HH"/>
</dbReference>
<dbReference type="Gene3D" id="6.10.140.1990">
    <property type="match status" value="1"/>
</dbReference>
<evidence type="ECO:0000256" key="2">
    <source>
        <dbReference type="ARBA" id="ARBA00023054"/>
    </source>
</evidence>
<feature type="domain" description="CusB-like beta-barrel" evidence="6">
    <location>
        <begin position="238"/>
        <end position="310"/>
    </location>
</feature>
<keyword evidence="4" id="KW-0472">Membrane</keyword>
<keyword evidence="9" id="KW-1185">Reference proteome</keyword>
<comment type="caution">
    <text evidence="8">The sequence shown here is derived from an EMBL/GenBank/DDBJ whole genome shotgun (WGS) entry which is preliminary data.</text>
</comment>
<dbReference type="InterPro" id="IPR006143">
    <property type="entry name" value="RND_pump_MFP"/>
</dbReference>
<evidence type="ECO:0000313" key="8">
    <source>
        <dbReference type="EMBL" id="MDO0822589.1"/>
    </source>
</evidence>
<evidence type="ECO:0000259" key="6">
    <source>
        <dbReference type="Pfam" id="PF25954"/>
    </source>
</evidence>
<evidence type="ECO:0000313" key="9">
    <source>
        <dbReference type="Proteomes" id="UP001176021"/>
    </source>
</evidence>
<dbReference type="NCBIfam" id="TIGR01730">
    <property type="entry name" value="RND_mfp"/>
    <property type="match status" value="1"/>
</dbReference>
<dbReference type="PANTHER" id="PTHR30469">
    <property type="entry name" value="MULTIDRUG RESISTANCE PROTEIN MDTA"/>
    <property type="match status" value="1"/>
</dbReference>
<dbReference type="InterPro" id="IPR030190">
    <property type="entry name" value="MacA_alpha-hairpin_sf"/>
</dbReference>
<dbReference type="Pfam" id="PF25967">
    <property type="entry name" value="RND-MFP_C"/>
    <property type="match status" value="1"/>
</dbReference>